<feature type="region of interest" description="Disordered" evidence="5">
    <location>
        <begin position="370"/>
        <end position="447"/>
    </location>
</feature>
<evidence type="ECO:0000256" key="1">
    <source>
        <dbReference type="ARBA" id="ARBA00023015"/>
    </source>
</evidence>
<sequence>MRFISRLHACAAASVLMIVCFTWRSHSAYFENTARAAWRGNTRRVVVFGNDWSDTGSYRVAPPTRAAIVPRDPDRGQVWVETLCRELMCNTIDNFARSKQSNAEAATVGALVDSTIWAQVTAEKSNNGTLNSSSDFKTQVGNYLAYDKEREQIPQRLRRDDWTLFTLFFGLWDLLEYLTLEKEFAMRAIDKSIEELFRGLDTLAAHVTTPVKVVIPKMVDVTYLPLFQAKKNAMADFAENQHRLVFLWKYWNTVLLQSATVWTNGTIYMPDPHRLIMEQVRAKQLHSRHISDALGVGLQEPLFDYIEQPCLRLKHITSATDLHAAVVEKCSAPAQHLFWDDIQLSGPAHQLIGRDAVGLVRANQAVNIERLMQGTGTNEKPQGKEEEKVGDNTPTSPMDDAMPSGGLCKSTRAQEPCAAPTLSPVERTKQEEMPSPASTSLQNNRKRLSTVVEVVQRENSASPSDDMSLPSASSPDFCCLCQPEPKIPRPRNAFILYRQHHQQSIIARNAGLNNPEISKIIGEQWKAEGAEAKKNWQDLAQEEKARHQEQYPDYRYQPRRAGKAGSSPLNPTGQHTTVDKYRCHKCGGRSIKTPTSPFVDSAGTPNLPPPNFSEGLMPTTRYLPMTSVLNLESPVHRHTHGPSSLSNIQVSSALREDATMYSPLTPNKKRRFEYGPPQYAQRRDSLPPIMIRHSPPNSVTMQPLGTPRDGRKPSAMELSPATNSSSPRTVEEVLNAFPYPNKIKLLGRITPPYKASGPGSQNRGAIIAVEGDDIAAVKDLSNWLHEYLIKQKEFKPRMAEPPKAPKDDDKDATFEDYLNLIKVWHGKSKEMIKYITSSASPSSPSTSHTSDKDFPDKDSNENSNDSRSSATSAASPTPAVHIKPVIILPTFQLQASVAYASRIPIQDAYSATDHWQWMATLWRGTVGPDLTLCVKSYEKGEVGSVKPEMDDVVRCLTVFRERGAQGKFADADLRRVGFEVREWIEGMGKSA</sequence>
<feature type="DNA-binding region" description="HMG box" evidence="4">
    <location>
        <begin position="487"/>
        <end position="555"/>
    </location>
</feature>
<keyword evidence="4" id="KW-0539">Nucleus</keyword>
<dbReference type="GO" id="GO:0005634">
    <property type="term" value="C:nucleus"/>
    <property type="evidence" value="ECO:0007669"/>
    <property type="project" value="UniProtKB-UniRule"/>
</dbReference>
<dbReference type="InterPro" id="IPR050140">
    <property type="entry name" value="SRY-related_HMG-box_TF-like"/>
</dbReference>
<dbReference type="GO" id="GO:0001228">
    <property type="term" value="F:DNA-binding transcription activator activity, RNA polymerase II-specific"/>
    <property type="evidence" value="ECO:0007669"/>
    <property type="project" value="TreeGrafter"/>
</dbReference>
<evidence type="ECO:0000259" key="6">
    <source>
        <dbReference type="PROSITE" id="PS50118"/>
    </source>
</evidence>
<dbReference type="SMART" id="SM00398">
    <property type="entry name" value="HMG"/>
    <property type="match status" value="1"/>
</dbReference>
<dbReference type="GO" id="GO:0000122">
    <property type="term" value="P:negative regulation of transcription by RNA polymerase II"/>
    <property type="evidence" value="ECO:0007669"/>
    <property type="project" value="TreeGrafter"/>
</dbReference>
<feature type="compositionally biased region" description="Basic and acidic residues" evidence="5">
    <location>
        <begin position="381"/>
        <end position="390"/>
    </location>
</feature>
<keyword evidence="2 4" id="KW-0238">DNA-binding</keyword>
<feature type="domain" description="HMG box" evidence="6">
    <location>
        <begin position="487"/>
        <end position="555"/>
    </location>
</feature>
<evidence type="ECO:0000313" key="7">
    <source>
        <dbReference type="EMBL" id="KAF1940663.1"/>
    </source>
</evidence>
<dbReference type="OrthoDB" id="6247875at2759"/>
<dbReference type="Gene3D" id="1.10.30.10">
    <property type="entry name" value="High mobility group box domain"/>
    <property type="match status" value="1"/>
</dbReference>
<dbReference type="PANTHER" id="PTHR10270">
    <property type="entry name" value="SOX TRANSCRIPTION FACTOR"/>
    <property type="match status" value="1"/>
</dbReference>
<evidence type="ECO:0000256" key="4">
    <source>
        <dbReference type="PROSITE-ProRule" id="PRU00267"/>
    </source>
</evidence>
<dbReference type="InterPro" id="IPR036910">
    <property type="entry name" value="HMG_box_dom_sf"/>
</dbReference>
<dbReference type="EMBL" id="ML976059">
    <property type="protein sequence ID" value="KAF1940663.1"/>
    <property type="molecule type" value="Genomic_DNA"/>
</dbReference>
<feature type="compositionally biased region" description="Low complexity" evidence="5">
    <location>
        <begin position="837"/>
        <end position="848"/>
    </location>
</feature>
<keyword evidence="3" id="KW-0804">Transcription</keyword>
<dbReference type="InterPro" id="IPR009071">
    <property type="entry name" value="HMG_box_dom"/>
</dbReference>
<feature type="compositionally biased region" description="Low complexity" evidence="5">
    <location>
        <begin position="861"/>
        <end position="876"/>
    </location>
</feature>
<protein>
    <recommendedName>
        <fullName evidence="6">HMG box domain-containing protein</fullName>
    </recommendedName>
</protein>
<keyword evidence="8" id="KW-1185">Reference proteome</keyword>
<accession>A0A6A5SKH5</accession>
<organism evidence="7 8">
    <name type="scientific">Clathrospora elynae</name>
    <dbReference type="NCBI Taxonomy" id="706981"/>
    <lineage>
        <taxon>Eukaryota</taxon>
        <taxon>Fungi</taxon>
        <taxon>Dikarya</taxon>
        <taxon>Ascomycota</taxon>
        <taxon>Pezizomycotina</taxon>
        <taxon>Dothideomycetes</taxon>
        <taxon>Pleosporomycetidae</taxon>
        <taxon>Pleosporales</taxon>
        <taxon>Diademaceae</taxon>
        <taxon>Clathrospora</taxon>
    </lineage>
</organism>
<evidence type="ECO:0000256" key="5">
    <source>
        <dbReference type="SAM" id="MobiDB-lite"/>
    </source>
</evidence>
<dbReference type="FunFam" id="1.10.30.10:FF:000041">
    <property type="entry name" value="HMG box family protein"/>
    <property type="match status" value="1"/>
</dbReference>
<dbReference type="Gene3D" id="3.40.50.1110">
    <property type="entry name" value="SGNH hydrolase"/>
    <property type="match status" value="1"/>
</dbReference>
<evidence type="ECO:0000256" key="3">
    <source>
        <dbReference type="ARBA" id="ARBA00023163"/>
    </source>
</evidence>
<dbReference type="Pfam" id="PF00505">
    <property type="entry name" value="HMG_box"/>
    <property type="match status" value="1"/>
</dbReference>
<proteinExistence type="predicted"/>
<dbReference type="PANTHER" id="PTHR10270:SF320">
    <property type="entry name" value="BOX TRANSCRIPTIONAL REGULATOR, PUTATIVE (AFU_ORTHOLOGUE AFUA_4G10820)-RELATED"/>
    <property type="match status" value="1"/>
</dbReference>
<dbReference type="CDD" id="cd01389">
    <property type="entry name" value="HMG-box_ROX1-like"/>
    <property type="match status" value="1"/>
</dbReference>
<feature type="region of interest" description="Disordered" evidence="5">
    <location>
        <begin position="837"/>
        <end position="876"/>
    </location>
</feature>
<evidence type="ECO:0000256" key="2">
    <source>
        <dbReference type="ARBA" id="ARBA00023125"/>
    </source>
</evidence>
<dbReference type="AlphaFoldDB" id="A0A6A5SKH5"/>
<dbReference type="InterPro" id="IPR036514">
    <property type="entry name" value="SGNH_hydro_sf"/>
</dbReference>
<feature type="compositionally biased region" description="Basic and acidic residues" evidence="5">
    <location>
        <begin position="849"/>
        <end position="860"/>
    </location>
</feature>
<name>A0A6A5SKH5_9PLEO</name>
<gene>
    <name evidence="7" type="ORF">EJ02DRAFT_445334</name>
</gene>
<evidence type="ECO:0000313" key="8">
    <source>
        <dbReference type="Proteomes" id="UP000800038"/>
    </source>
</evidence>
<reference evidence="7" key="1">
    <citation type="journal article" date="2020" name="Stud. Mycol.">
        <title>101 Dothideomycetes genomes: a test case for predicting lifestyles and emergence of pathogens.</title>
        <authorList>
            <person name="Haridas S."/>
            <person name="Albert R."/>
            <person name="Binder M."/>
            <person name="Bloem J."/>
            <person name="Labutti K."/>
            <person name="Salamov A."/>
            <person name="Andreopoulos B."/>
            <person name="Baker S."/>
            <person name="Barry K."/>
            <person name="Bills G."/>
            <person name="Bluhm B."/>
            <person name="Cannon C."/>
            <person name="Castanera R."/>
            <person name="Culley D."/>
            <person name="Daum C."/>
            <person name="Ezra D."/>
            <person name="Gonzalez J."/>
            <person name="Henrissat B."/>
            <person name="Kuo A."/>
            <person name="Liang C."/>
            <person name="Lipzen A."/>
            <person name="Lutzoni F."/>
            <person name="Magnuson J."/>
            <person name="Mondo S."/>
            <person name="Nolan M."/>
            <person name="Ohm R."/>
            <person name="Pangilinan J."/>
            <person name="Park H.-J."/>
            <person name="Ramirez L."/>
            <person name="Alfaro M."/>
            <person name="Sun H."/>
            <person name="Tritt A."/>
            <person name="Yoshinaga Y."/>
            <person name="Zwiers L.-H."/>
            <person name="Turgeon B."/>
            <person name="Goodwin S."/>
            <person name="Spatafora J."/>
            <person name="Crous P."/>
            <person name="Grigoriev I."/>
        </authorList>
    </citation>
    <scope>NUCLEOTIDE SEQUENCE</scope>
    <source>
        <strain evidence="7">CBS 161.51</strain>
    </source>
</reference>
<dbReference type="GO" id="GO:0030154">
    <property type="term" value="P:cell differentiation"/>
    <property type="evidence" value="ECO:0007669"/>
    <property type="project" value="TreeGrafter"/>
</dbReference>
<dbReference type="PROSITE" id="PS50118">
    <property type="entry name" value="HMG_BOX_2"/>
    <property type="match status" value="1"/>
</dbReference>
<dbReference type="GO" id="GO:0000978">
    <property type="term" value="F:RNA polymerase II cis-regulatory region sequence-specific DNA binding"/>
    <property type="evidence" value="ECO:0007669"/>
    <property type="project" value="TreeGrafter"/>
</dbReference>
<dbReference type="Proteomes" id="UP000800038">
    <property type="component" value="Unassembled WGS sequence"/>
</dbReference>
<dbReference type="SUPFAM" id="SSF47095">
    <property type="entry name" value="HMG-box"/>
    <property type="match status" value="1"/>
</dbReference>
<keyword evidence="1" id="KW-0805">Transcription regulation</keyword>
<feature type="region of interest" description="Disordered" evidence="5">
    <location>
        <begin position="693"/>
        <end position="727"/>
    </location>
</feature>